<accession>A0A7S1A9J0</accession>
<dbReference type="AlphaFoldDB" id="A0A7S1A9J0"/>
<keyword evidence="1" id="KW-1133">Transmembrane helix</keyword>
<feature type="transmembrane region" description="Helical" evidence="1">
    <location>
        <begin position="262"/>
        <end position="282"/>
    </location>
</feature>
<feature type="transmembrane region" description="Helical" evidence="1">
    <location>
        <begin position="111"/>
        <end position="131"/>
    </location>
</feature>
<evidence type="ECO:0008006" key="3">
    <source>
        <dbReference type="Google" id="ProtNLM"/>
    </source>
</evidence>
<proteinExistence type="predicted"/>
<organism evidence="2">
    <name type="scientific">Noctiluca scintillans</name>
    <name type="common">Sea sparkle</name>
    <name type="synonym">Red tide dinoflagellate</name>
    <dbReference type="NCBI Taxonomy" id="2966"/>
    <lineage>
        <taxon>Eukaryota</taxon>
        <taxon>Sar</taxon>
        <taxon>Alveolata</taxon>
        <taxon>Dinophyceae</taxon>
        <taxon>Noctilucales</taxon>
        <taxon>Noctilucaceae</taxon>
        <taxon>Noctiluca</taxon>
    </lineage>
</organism>
<feature type="transmembrane region" description="Helical" evidence="1">
    <location>
        <begin position="167"/>
        <end position="189"/>
    </location>
</feature>
<dbReference type="EMBL" id="HBFQ01030094">
    <property type="protein sequence ID" value="CAD8846865.1"/>
    <property type="molecule type" value="Transcribed_RNA"/>
</dbReference>
<gene>
    <name evidence="2" type="ORF">NSCI0253_LOCUS21215</name>
</gene>
<sequence length="308" mass="33862">MLVLAAAIHSVDLDETPSQTTQNETSGKCAEKDARDHAGTVVRLALNAIMGELQDGQWQIANAIGSLAFGVAMVVSGNKVYQLVLVGAIMVFTYFLTLVQVADVLYTDRHYLQMVQSGCLSLLAGVAALQGLKGMEVLIGITVGVVVAYEFHTLWVEHVPSFSGDEILLIVVDNLLIFGLCLAVVFLRIHVIDFVLPYLGVPLIVTSVMWLVTNFVALFTNHVTHDAWIEYMVMLFSLGGNGSQVGIFKGKLIGGTSISLDWVLGWVFMVLLFIIVFLKWFFWGRRRTAPKDDDDDLKEPIFRGHGSV</sequence>
<reference evidence="2" key="1">
    <citation type="submission" date="2021-01" db="EMBL/GenBank/DDBJ databases">
        <authorList>
            <person name="Corre E."/>
            <person name="Pelletier E."/>
            <person name="Niang G."/>
            <person name="Scheremetjew M."/>
            <person name="Finn R."/>
            <person name="Kale V."/>
            <person name="Holt S."/>
            <person name="Cochrane G."/>
            <person name="Meng A."/>
            <person name="Brown T."/>
            <person name="Cohen L."/>
        </authorList>
    </citation>
    <scope>NUCLEOTIDE SEQUENCE</scope>
</reference>
<keyword evidence="1" id="KW-0472">Membrane</keyword>
<feature type="transmembrane region" description="Helical" evidence="1">
    <location>
        <begin position="137"/>
        <end position="155"/>
    </location>
</feature>
<protein>
    <recommendedName>
        <fullName evidence="3">DUF4203 domain-containing protein</fullName>
    </recommendedName>
</protein>
<evidence type="ECO:0000313" key="2">
    <source>
        <dbReference type="EMBL" id="CAD8846865.1"/>
    </source>
</evidence>
<keyword evidence="1" id="KW-0812">Transmembrane</keyword>
<evidence type="ECO:0000256" key="1">
    <source>
        <dbReference type="SAM" id="Phobius"/>
    </source>
</evidence>
<feature type="transmembrane region" description="Helical" evidence="1">
    <location>
        <begin position="195"/>
        <end position="219"/>
    </location>
</feature>
<feature type="transmembrane region" description="Helical" evidence="1">
    <location>
        <begin position="80"/>
        <end position="99"/>
    </location>
</feature>
<name>A0A7S1A9J0_NOCSC</name>